<evidence type="ECO:0000256" key="6">
    <source>
        <dbReference type="ARBA" id="ARBA00022692"/>
    </source>
</evidence>
<evidence type="ECO:0000256" key="4">
    <source>
        <dbReference type="ARBA" id="ARBA00022448"/>
    </source>
</evidence>
<feature type="transmembrane region" description="Helical" evidence="13">
    <location>
        <begin position="94"/>
        <end position="114"/>
    </location>
</feature>
<dbReference type="OrthoDB" id="263957at2759"/>
<feature type="transmembrane region" description="Helical" evidence="13">
    <location>
        <begin position="314"/>
        <end position="337"/>
    </location>
</feature>
<dbReference type="InterPro" id="IPR008509">
    <property type="entry name" value="MOT2/MFSD5"/>
</dbReference>
<accession>A0A8S0WXG7</accession>
<dbReference type="Gene3D" id="1.20.1250.20">
    <property type="entry name" value="MFS general substrate transporter like domains"/>
    <property type="match status" value="1"/>
</dbReference>
<comment type="caution">
    <text evidence="14">The sequence shown here is derived from an EMBL/GenBank/DDBJ whole genome shotgun (WGS) entry which is preliminary data.</text>
</comment>
<dbReference type="InterPro" id="IPR036259">
    <property type="entry name" value="MFS_trans_sf"/>
</dbReference>
<organism evidence="14 15">
    <name type="scientific">Cyclocybe aegerita</name>
    <name type="common">Black poplar mushroom</name>
    <name type="synonym">Agrocybe aegerita</name>
    <dbReference type="NCBI Taxonomy" id="1973307"/>
    <lineage>
        <taxon>Eukaryota</taxon>
        <taxon>Fungi</taxon>
        <taxon>Dikarya</taxon>
        <taxon>Basidiomycota</taxon>
        <taxon>Agaricomycotina</taxon>
        <taxon>Agaricomycetes</taxon>
        <taxon>Agaricomycetidae</taxon>
        <taxon>Agaricales</taxon>
        <taxon>Agaricineae</taxon>
        <taxon>Bolbitiaceae</taxon>
        <taxon>Cyclocybe</taxon>
    </lineage>
</organism>
<feature type="transmembrane region" description="Helical" evidence="13">
    <location>
        <begin position="451"/>
        <end position="468"/>
    </location>
</feature>
<dbReference type="GO" id="GO:0006811">
    <property type="term" value="P:monoatomic ion transport"/>
    <property type="evidence" value="ECO:0007669"/>
    <property type="project" value="UniProtKB-KW"/>
</dbReference>
<feature type="region of interest" description="Disordered" evidence="12">
    <location>
        <begin position="343"/>
        <end position="377"/>
    </location>
</feature>
<feature type="transmembrane region" description="Helical" evidence="13">
    <location>
        <begin position="6"/>
        <end position="27"/>
    </location>
</feature>
<name>A0A8S0WXG7_CYCAE</name>
<proteinExistence type="predicted"/>
<evidence type="ECO:0000256" key="2">
    <source>
        <dbReference type="ARBA" id="ARBA00004651"/>
    </source>
</evidence>
<evidence type="ECO:0000256" key="10">
    <source>
        <dbReference type="ARBA" id="ARBA00030646"/>
    </source>
</evidence>
<keyword evidence="5" id="KW-1003">Cell membrane</keyword>
<keyword evidence="15" id="KW-1185">Reference proteome</keyword>
<dbReference type="EMBL" id="CACVBS010000032">
    <property type="protein sequence ID" value="CAA7261188.1"/>
    <property type="molecule type" value="Genomic_DNA"/>
</dbReference>
<protein>
    <recommendedName>
        <fullName evidence="3">Molybdate-anion transporter</fullName>
    </recommendedName>
    <alternativeName>
        <fullName evidence="10">Major facilitator superfamily domain-containing protein 5</fullName>
    </alternativeName>
    <alternativeName>
        <fullName evidence="11">Molybdate transporter 2 homolog</fullName>
    </alternativeName>
</protein>
<dbReference type="PANTHER" id="PTHR23516:SF1">
    <property type="entry name" value="MOLYBDATE-ANION TRANSPORTER"/>
    <property type="match status" value="1"/>
</dbReference>
<evidence type="ECO:0000256" key="11">
    <source>
        <dbReference type="ARBA" id="ARBA00032555"/>
    </source>
</evidence>
<dbReference type="CDD" id="cd17487">
    <property type="entry name" value="MFS_MFSD5_like"/>
    <property type="match status" value="1"/>
</dbReference>
<feature type="transmembrane region" description="Helical" evidence="13">
    <location>
        <begin position="474"/>
        <end position="495"/>
    </location>
</feature>
<sequence>MAFGYYEQMLALLLFICCLALFTDRLVAQRKNRHVMNASTSDMVSESRKSGVSSISAVLMKKYLVVYAIVMGADWLQGPYLFSLYREQYRFEERVVALLFVTGFVSAGVFAPLVGVLADQHGRRQLCLVFCITYTTTCALMTIHSLPVLLFGRLLGGASTSILFSAFESWLISASNSASLPVSDLSTIMGRATLVNGFVAATAGVVSNQLVEVTGGNFVSPFMASGMLLMVGWAVIRATWTENYGAVRASTTERDVFQVKRLGQAWKIVRKGFGLDVRLVVLGWTQTCFEGSMYLFVFLWVPLLQESSEIPGNLPLGLIFSSFMVSMMLGSLFYTFIISGTSNRTEGGSSRQSQVKDRNSPTPPPSETSNIKPSASPQKHLSSLRLHAKLSSIICLTSALGLSSSILSPSSHFRFFSFCLFEACVGMYYPVQGTLRGMLIANEHRATLSSLFRVPLNVFVVVSLLTGVSAARHVVLSVCAVLLVSSSVVTAFVTVEQTGERSPLIVPSSRSSGNHQAVHKSCVF</sequence>
<reference evidence="14 15" key="1">
    <citation type="submission" date="2020-01" db="EMBL/GenBank/DDBJ databases">
        <authorList>
            <person name="Gupta K D."/>
        </authorList>
    </citation>
    <scope>NUCLEOTIDE SEQUENCE [LARGE SCALE GENOMIC DNA]</scope>
</reference>
<evidence type="ECO:0000256" key="5">
    <source>
        <dbReference type="ARBA" id="ARBA00022475"/>
    </source>
</evidence>
<dbReference type="PANTHER" id="PTHR23516">
    <property type="entry name" value="SAM (S-ADENOSYL METHIONINE) TRANSPORTER"/>
    <property type="match status" value="1"/>
</dbReference>
<evidence type="ECO:0000313" key="15">
    <source>
        <dbReference type="Proteomes" id="UP000467700"/>
    </source>
</evidence>
<dbReference type="Pfam" id="PF05631">
    <property type="entry name" value="MFS_5"/>
    <property type="match status" value="1"/>
</dbReference>
<dbReference type="Proteomes" id="UP000467700">
    <property type="component" value="Unassembled WGS sequence"/>
</dbReference>
<comment type="function">
    <text evidence="1">Mediates high-affinity intracellular uptake of the rare oligo-element molybdenum.</text>
</comment>
<feature type="compositionally biased region" description="Polar residues" evidence="12">
    <location>
        <begin position="343"/>
        <end position="353"/>
    </location>
</feature>
<evidence type="ECO:0000256" key="3">
    <source>
        <dbReference type="ARBA" id="ARBA00021242"/>
    </source>
</evidence>
<evidence type="ECO:0000256" key="7">
    <source>
        <dbReference type="ARBA" id="ARBA00022989"/>
    </source>
</evidence>
<dbReference type="AlphaFoldDB" id="A0A8S0WXG7"/>
<dbReference type="SUPFAM" id="SSF103473">
    <property type="entry name" value="MFS general substrate transporter"/>
    <property type="match status" value="1"/>
</dbReference>
<dbReference type="GO" id="GO:0005886">
    <property type="term" value="C:plasma membrane"/>
    <property type="evidence" value="ECO:0007669"/>
    <property type="project" value="UniProtKB-SubCell"/>
</dbReference>
<keyword evidence="7 13" id="KW-1133">Transmembrane helix</keyword>
<evidence type="ECO:0000256" key="1">
    <source>
        <dbReference type="ARBA" id="ARBA00003019"/>
    </source>
</evidence>
<feature type="transmembrane region" description="Helical" evidence="13">
    <location>
        <begin position="279"/>
        <end position="302"/>
    </location>
</feature>
<keyword evidence="9 13" id="KW-0472">Membrane</keyword>
<evidence type="ECO:0000256" key="13">
    <source>
        <dbReference type="SAM" id="Phobius"/>
    </source>
</evidence>
<keyword evidence="4" id="KW-0813">Transport</keyword>
<keyword evidence="8" id="KW-0406">Ion transport</keyword>
<evidence type="ECO:0000256" key="8">
    <source>
        <dbReference type="ARBA" id="ARBA00023065"/>
    </source>
</evidence>
<feature type="transmembrane region" description="Helical" evidence="13">
    <location>
        <begin position="126"/>
        <end position="144"/>
    </location>
</feature>
<feature type="transmembrane region" description="Helical" evidence="13">
    <location>
        <begin position="218"/>
        <end position="236"/>
    </location>
</feature>
<keyword evidence="6 13" id="KW-0812">Transmembrane</keyword>
<evidence type="ECO:0000256" key="9">
    <source>
        <dbReference type="ARBA" id="ARBA00023136"/>
    </source>
</evidence>
<evidence type="ECO:0000313" key="14">
    <source>
        <dbReference type="EMBL" id="CAA7261188.1"/>
    </source>
</evidence>
<feature type="transmembrane region" description="Helical" evidence="13">
    <location>
        <begin position="63"/>
        <end position="82"/>
    </location>
</feature>
<dbReference type="GO" id="GO:0015098">
    <property type="term" value="F:molybdate ion transmembrane transporter activity"/>
    <property type="evidence" value="ECO:0007669"/>
    <property type="project" value="InterPro"/>
</dbReference>
<comment type="subcellular location">
    <subcellularLocation>
        <location evidence="2">Cell membrane</location>
        <topology evidence="2">Multi-pass membrane protein</topology>
    </subcellularLocation>
</comment>
<gene>
    <name evidence="14" type="ORF">AAE3_LOCUS3369</name>
</gene>
<evidence type="ECO:0000256" key="12">
    <source>
        <dbReference type="SAM" id="MobiDB-lite"/>
    </source>
</evidence>